<name>A0A3A5HAF4_9ACTN</name>
<accession>A0A3A5HAF4</accession>
<evidence type="ECO:0000256" key="2">
    <source>
        <dbReference type="PIRSR" id="PIRSR605754-1"/>
    </source>
</evidence>
<evidence type="ECO:0000256" key="1">
    <source>
        <dbReference type="ARBA" id="ARBA00022801"/>
    </source>
</evidence>
<organism evidence="4 5">
    <name type="scientific">Nocardioides cavernaquae</name>
    <dbReference type="NCBI Taxonomy" id="2321396"/>
    <lineage>
        <taxon>Bacteria</taxon>
        <taxon>Bacillati</taxon>
        <taxon>Actinomycetota</taxon>
        <taxon>Actinomycetes</taxon>
        <taxon>Propionibacteriales</taxon>
        <taxon>Nocardioidaceae</taxon>
        <taxon>Nocardioides</taxon>
    </lineage>
</organism>
<feature type="active site" description="Proton donor/acceptor" evidence="2">
    <location>
        <position position="160"/>
    </location>
</feature>
<protein>
    <submittedName>
        <fullName evidence="4">Class E sortase</fullName>
    </submittedName>
</protein>
<dbReference type="InterPro" id="IPR042003">
    <property type="entry name" value="Sortase_E"/>
</dbReference>
<keyword evidence="3" id="KW-0472">Membrane</keyword>
<feature type="active site" description="Acyl-thioester intermediate" evidence="2">
    <location>
        <position position="238"/>
    </location>
</feature>
<keyword evidence="3" id="KW-0812">Transmembrane</keyword>
<keyword evidence="3" id="KW-1133">Transmembrane helix</keyword>
<dbReference type="InterPro" id="IPR005754">
    <property type="entry name" value="Sortase"/>
</dbReference>
<dbReference type="EMBL" id="QYRP01000002">
    <property type="protein sequence ID" value="RJS47593.1"/>
    <property type="molecule type" value="Genomic_DNA"/>
</dbReference>
<dbReference type="SUPFAM" id="SSF63817">
    <property type="entry name" value="Sortase"/>
    <property type="match status" value="1"/>
</dbReference>
<comment type="caution">
    <text evidence="4">The sequence shown here is derived from an EMBL/GenBank/DDBJ whole genome shotgun (WGS) entry which is preliminary data.</text>
</comment>
<evidence type="ECO:0000313" key="4">
    <source>
        <dbReference type="EMBL" id="RJS47593.1"/>
    </source>
</evidence>
<reference evidence="5" key="1">
    <citation type="submission" date="2018-09" db="EMBL/GenBank/DDBJ databases">
        <authorList>
            <person name="Zhu H."/>
        </authorList>
    </citation>
    <scope>NUCLEOTIDE SEQUENCE [LARGE SCALE GENOMIC DNA]</scope>
    <source>
        <strain evidence="5">K1W22B-1</strain>
    </source>
</reference>
<dbReference type="CDD" id="cd05830">
    <property type="entry name" value="Sortase_E"/>
    <property type="match status" value="1"/>
</dbReference>
<dbReference type="Gene3D" id="2.40.260.10">
    <property type="entry name" value="Sortase"/>
    <property type="match status" value="1"/>
</dbReference>
<dbReference type="Proteomes" id="UP000276542">
    <property type="component" value="Unassembled WGS sequence"/>
</dbReference>
<dbReference type="AlphaFoldDB" id="A0A3A5HAF4"/>
<dbReference type="OrthoDB" id="5242879at2"/>
<sequence>MLIGRLLVRVQSGEPHERPVPGAPAFRHFWDWLSGPGLRSLAGRTWGGSVTVRRWIGVVLIVVGLSAFGWIGWQFWGTNWQSARIQREVLGETEQAWERGENPTVKWGEVEGVVRIPAFGKDYAIPLLEFTGYDALHAGFGHMPASAPIGGVGNSAIVAHRTTRNEPLRRMPELDVGDTVIIETRTQVFTYRLITAGDALRVRFTAGWVLDTIPRNPEPGGVQPPQEEGQRLLTMVTCAELFHSDWRLAAFGELVTVKPKPAR</sequence>
<evidence type="ECO:0000313" key="5">
    <source>
        <dbReference type="Proteomes" id="UP000276542"/>
    </source>
</evidence>
<evidence type="ECO:0000256" key="3">
    <source>
        <dbReference type="SAM" id="Phobius"/>
    </source>
</evidence>
<dbReference type="Pfam" id="PF04203">
    <property type="entry name" value="Sortase"/>
    <property type="match status" value="1"/>
</dbReference>
<feature type="transmembrane region" description="Helical" evidence="3">
    <location>
        <begin position="55"/>
        <end position="76"/>
    </location>
</feature>
<keyword evidence="5" id="KW-1185">Reference proteome</keyword>
<dbReference type="InterPro" id="IPR023365">
    <property type="entry name" value="Sortase_dom-sf"/>
</dbReference>
<gene>
    <name evidence="4" type="ORF">D4739_16175</name>
</gene>
<proteinExistence type="predicted"/>
<dbReference type="GO" id="GO:0016787">
    <property type="term" value="F:hydrolase activity"/>
    <property type="evidence" value="ECO:0007669"/>
    <property type="project" value="UniProtKB-KW"/>
</dbReference>
<keyword evidence="1" id="KW-0378">Hydrolase</keyword>